<protein>
    <submittedName>
        <fullName evidence="1 3">Uncharacterized protein</fullName>
    </submittedName>
</protein>
<evidence type="ECO:0000313" key="2">
    <source>
        <dbReference type="Proteomes" id="UP000278807"/>
    </source>
</evidence>
<dbReference type="AlphaFoldDB" id="A0A0R3TC22"/>
<reference evidence="3" key="1">
    <citation type="submission" date="2017-02" db="UniProtKB">
        <authorList>
            <consortium name="WormBaseParasite"/>
        </authorList>
    </citation>
    <scope>IDENTIFICATION</scope>
</reference>
<accession>A0A0R3TC22</accession>
<gene>
    <name evidence="1" type="ORF">HNAJ_LOCUS4607</name>
</gene>
<dbReference type="STRING" id="102285.A0A0R3TC22"/>
<reference evidence="1 2" key="2">
    <citation type="submission" date="2018-11" db="EMBL/GenBank/DDBJ databases">
        <authorList>
            <consortium name="Pathogen Informatics"/>
        </authorList>
    </citation>
    <scope>NUCLEOTIDE SEQUENCE [LARGE SCALE GENOMIC DNA]</scope>
</reference>
<dbReference type="Proteomes" id="UP000278807">
    <property type="component" value="Unassembled WGS sequence"/>
</dbReference>
<evidence type="ECO:0000313" key="1">
    <source>
        <dbReference type="EMBL" id="VDO00467.1"/>
    </source>
</evidence>
<keyword evidence="2" id="KW-1185">Reference proteome</keyword>
<sequence>MRLIGGRNNEVTLKDYSGENLSFYGGAKVNYRKSEKQSNRYCLPPSPQTALPYPLNSRYSLNALQPESRWDSRKSVRFSEHIGCRQIPCAASEESFLETLSGKMKAPRNFHTPTIVFEDNPTSQFQGLLCLPKISKRRRPVSPIEAALWNSGRQLRQYVPSPSIFQRIAEFPSNFLRCHGLWRSQPSLDSPVCKKRTPGISSPDSAFDMMESVYVSDSEDEWETSPHDFEGYENPSNFVSSRHQSIQNQVYELNNPDEDYEFDEYVIPRAELHILKNHDCVQFQTLGSPKSEDDSIYEFIPSPKISPKKTTLQDRVTQSLNRLSIPEWMQKKVKGNCASTSSKRFNRLPRFPQYTNPHLTSTHEDVSKISPVLFRR</sequence>
<organism evidence="3">
    <name type="scientific">Rodentolepis nana</name>
    <name type="common">Dwarf tapeworm</name>
    <name type="synonym">Hymenolepis nana</name>
    <dbReference type="NCBI Taxonomy" id="102285"/>
    <lineage>
        <taxon>Eukaryota</taxon>
        <taxon>Metazoa</taxon>
        <taxon>Spiralia</taxon>
        <taxon>Lophotrochozoa</taxon>
        <taxon>Platyhelminthes</taxon>
        <taxon>Cestoda</taxon>
        <taxon>Eucestoda</taxon>
        <taxon>Cyclophyllidea</taxon>
        <taxon>Hymenolepididae</taxon>
        <taxon>Rodentolepis</taxon>
    </lineage>
</organism>
<name>A0A0R3TC22_RODNA</name>
<dbReference type="WBParaSite" id="HNAJ_0000461101-mRNA-1">
    <property type="protein sequence ID" value="HNAJ_0000461101-mRNA-1"/>
    <property type="gene ID" value="HNAJ_0000461101"/>
</dbReference>
<proteinExistence type="predicted"/>
<dbReference type="OrthoDB" id="6262652at2759"/>
<dbReference type="EMBL" id="UZAE01003368">
    <property type="protein sequence ID" value="VDO00467.1"/>
    <property type="molecule type" value="Genomic_DNA"/>
</dbReference>
<evidence type="ECO:0000313" key="3">
    <source>
        <dbReference type="WBParaSite" id="HNAJ_0000461101-mRNA-1"/>
    </source>
</evidence>